<feature type="domain" description="Resolvase/invertase-type recombinase catalytic" evidence="1">
    <location>
        <begin position="50"/>
        <end position="199"/>
    </location>
</feature>
<dbReference type="InterPro" id="IPR006119">
    <property type="entry name" value="Resolv_N"/>
</dbReference>
<dbReference type="Proteomes" id="UP001597097">
    <property type="component" value="Unassembled WGS sequence"/>
</dbReference>
<dbReference type="InterPro" id="IPR048046">
    <property type="entry name" value="Transpos_IS607"/>
</dbReference>
<proteinExistence type="predicted"/>
<sequence length="199" mass="21586">MKLSEWARRNGVHYQTAWQWARDGKMPVPVVKTATGRYMVLDRTAEVTGRTVAYCRVSGTDQLAELDRQAARVVSAATGMGLTVTEVVGEVGSGMDGDRPKLARLLRDASVGVIVVERRDRLARFGLEQLSAALEATGRRIVVIDDTEGGEGAVPGARVDDELLRDMAEVLTSLCARLYGRRSAARRARAALRAAFEAA</sequence>
<organism evidence="2 3">
    <name type="scientific">Nonomuraea guangzhouensis</name>
    <dbReference type="NCBI Taxonomy" id="1291555"/>
    <lineage>
        <taxon>Bacteria</taxon>
        <taxon>Bacillati</taxon>
        <taxon>Actinomycetota</taxon>
        <taxon>Actinomycetes</taxon>
        <taxon>Streptosporangiales</taxon>
        <taxon>Streptosporangiaceae</taxon>
        <taxon>Nonomuraea</taxon>
    </lineage>
</organism>
<name>A0ABW4G0Q8_9ACTN</name>
<accession>A0ABW4G0Q8</accession>
<evidence type="ECO:0000259" key="1">
    <source>
        <dbReference type="PROSITE" id="PS51736"/>
    </source>
</evidence>
<dbReference type="EMBL" id="JBHUCM010000004">
    <property type="protein sequence ID" value="MFD1535935.1"/>
    <property type="molecule type" value="Genomic_DNA"/>
</dbReference>
<dbReference type="NCBIfam" id="NF033518">
    <property type="entry name" value="transpos_IS607"/>
    <property type="match status" value="1"/>
</dbReference>
<evidence type="ECO:0000313" key="2">
    <source>
        <dbReference type="EMBL" id="MFD1535935.1"/>
    </source>
</evidence>
<dbReference type="PROSITE" id="PS51736">
    <property type="entry name" value="RECOMBINASES_3"/>
    <property type="match status" value="1"/>
</dbReference>
<dbReference type="PANTHER" id="PTHR36172">
    <property type="match status" value="1"/>
</dbReference>
<gene>
    <name evidence="2" type="ORF">ACFSJ0_02750</name>
</gene>
<dbReference type="InterPro" id="IPR051491">
    <property type="entry name" value="Recombinase/Transposase-rel"/>
</dbReference>
<evidence type="ECO:0000313" key="3">
    <source>
        <dbReference type="Proteomes" id="UP001597097"/>
    </source>
</evidence>
<protein>
    <submittedName>
        <fullName evidence="2">IS607 family transposase</fullName>
    </submittedName>
</protein>
<reference evidence="3" key="1">
    <citation type="journal article" date="2019" name="Int. J. Syst. Evol. Microbiol.">
        <title>The Global Catalogue of Microorganisms (GCM) 10K type strain sequencing project: providing services to taxonomists for standard genome sequencing and annotation.</title>
        <authorList>
            <consortium name="The Broad Institute Genomics Platform"/>
            <consortium name="The Broad Institute Genome Sequencing Center for Infectious Disease"/>
            <person name="Wu L."/>
            <person name="Ma J."/>
        </authorList>
    </citation>
    <scope>NUCLEOTIDE SEQUENCE [LARGE SCALE GENOMIC DNA]</scope>
    <source>
        <strain evidence="3">CGMCC 1.15399</strain>
    </source>
</reference>
<keyword evidence="3" id="KW-1185">Reference proteome</keyword>
<dbReference type="PANTHER" id="PTHR36172:SF1">
    <property type="entry name" value="RESOLVASE-RELATED"/>
    <property type="match status" value="1"/>
</dbReference>
<dbReference type="SMART" id="SM00857">
    <property type="entry name" value="Resolvase"/>
    <property type="match status" value="1"/>
</dbReference>
<dbReference type="Pfam" id="PF00239">
    <property type="entry name" value="Resolvase"/>
    <property type="match status" value="1"/>
</dbReference>
<comment type="caution">
    <text evidence="2">The sequence shown here is derived from an EMBL/GenBank/DDBJ whole genome shotgun (WGS) entry which is preliminary data.</text>
</comment>
<dbReference type="RefSeq" id="WP_219532821.1">
    <property type="nucleotide sequence ID" value="NZ_JAHKRM010000015.1"/>
</dbReference>